<dbReference type="AlphaFoldDB" id="A0A380T952"/>
<gene>
    <name evidence="2" type="ORF">DF3PB_10009</name>
</gene>
<dbReference type="InterPro" id="IPR036513">
    <property type="entry name" value="STAS_dom_sf"/>
</dbReference>
<accession>A0A380T952</accession>
<dbReference type="SUPFAM" id="SSF52091">
    <property type="entry name" value="SpoIIaa-like"/>
    <property type="match status" value="1"/>
</dbReference>
<evidence type="ECO:0000313" key="2">
    <source>
        <dbReference type="EMBL" id="SUS03256.1"/>
    </source>
</evidence>
<dbReference type="EMBL" id="UIDG01000001">
    <property type="protein sequence ID" value="SUS03256.1"/>
    <property type="molecule type" value="Genomic_DNA"/>
</dbReference>
<dbReference type="Gene3D" id="3.30.750.24">
    <property type="entry name" value="STAS domain"/>
    <property type="match status" value="1"/>
</dbReference>
<feature type="domain" description="MlaB-like STAS" evidence="1">
    <location>
        <begin position="4"/>
        <end position="79"/>
    </location>
</feature>
<evidence type="ECO:0000259" key="1">
    <source>
        <dbReference type="Pfam" id="PF13466"/>
    </source>
</evidence>
<dbReference type="InterPro" id="IPR058548">
    <property type="entry name" value="MlaB-like_STAS"/>
</dbReference>
<name>A0A380T952_9ZZZZ</name>
<proteinExistence type="predicted"/>
<dbReference type="Pfam" id="PF13466">
    <property type="entry name" value="STAS_2"/>
    <property type="match status" value="1"/>
</dbReference>
<reference evidence="2" key="1">
    <citation type="submission" date="2018-07" db="EMBL/GenBank/DDBJ databases">
        <authorList>
            <person name="Quirk P.G."/>
            <person name="Krulwich T.A."/>
        </authorList>
    </citation>
    <scope>NUCLEOTIDE SEQUENCE</scope>
</reference>
<organism evidence="2">
    <name type="scientific">metagenome</name>
    <dbReference type="NCBI Taxonomy" id="256318"/>
    <lineage>
        <taxon>unclassified sequences</taxon>
        <taxon>metagenomes</taxon>
    </lineage>
</organism>
<protein>
    <recommendedName>
        <fullName evidence="1">MlaB-like STAS domain-containing protein</fullName>
    </recommendedName>
</protein>
<sequence length="90" mass="9573">MSLLVLPAVMDLRAAQPLKADIQAHAGAPLDLDASKVERMGGLCLQVLLAAETAWRATGHAFRVINPAETFRNDARLMGAAHLLPGLETC</sequence>